<dbReference type="EMBL" id="MU003824">
    <property type="protein sequence ID" value="KAF2718504.1"/>
    <property type="molecule type" value="Genomic_DNA"/>
</dbReference>
<dbReference type="Gene3D" id="1.20.120.1630">
    <property type="match status" value="1"/>
</dbReference>
<organism evidence="19 20">
    <name type="scientific">Polychaeton citri CBS 116435</name>
    <dbReference type="NCBI Taxonomy" id="1314669"/>
    <lineage>
        <taxon>Eukaryota</taxon>
        <taxon>Fungi</taxon>
        <taxon>Dikarya</taxon>
        <taxon>Ascomycota</taxon>
        <taxon>Pezizomycotina</taxon>
        <taxon>Dothideomycetes</taxon>
        <taxon>Dothideomycetidae</taxon>
        <taxon>Capnodiales</taxon>
        <taxon>Capnodiaceae</taxon>
        <taxon>Polychaeton</taxon>
    </lineage>
</organism>
<evidence type="ECO:0000256" key="14">
    <source>
        <dbReference type="ARBA" id="ARBA00023160"/>
    </source>
</evidence>
<dbReference type="FunFam" id="1.20.120.1630:FF:000010">
    <property type="entry name" value="Steroid alpha reductase family protein"/>
    <property type="match status" value="1"/>
</dbReference>
<feature type="transmembrane region" description="Helical" evidence="17">
    <location>
        <begin position="167"/>
        <end position="183"/>
    </location>
</feature>
<evidence type="ECO:0000256" key="7">
    <source>
        <dbReference type="ARBA" id="ARBA00022824"/>
    </source>
</evidence>
<dbReference type="GO" id="GO:0042761">
    <property type="term" value="P:very long-chain fatty acid biosynthetic process"/>
    <property type="evidence" value="ECO:0007669"/>
    <property type="project" value="TreeGrafter"/>
</dbReference>
<dbReference type="Pfam" id="PF02544">
    <property type="entry name" value="Steroid_dh"/>
    <property type="match status" value="1"/>
</dbReference>
<feature type="transmembrane region" description="Helical" evidence="17">
    <location>
        <begin position="195"/>
        <end position="214"/>
    </location>
</feature>
<evidence type="ECO:0000256" key="2">
    <source>
        <dbReference type="ARBA" id="ARBA00005194"/>
    </source>
</evidence>
<evidence type="ECO:0000256" key="5">
    <source>
        <dbReference type="ARBA" id="ARBA00022516"/>
    </source>
</evidence>
<comment type="caution">
    <text evidence="19">The sequence shown here is derived from an EMBL/GenBank/DDBJ whole genome shotgun (WGS) entry which is preliminary data.</text>
</comment>
<sequence length="306" mass="34291">MASKPVTISITPRGRKIPNLPKETSVYIQGSTNDLYHRVAAEASFSIHRLRITKASDGSLVPNDKKTTISSIGLGNGDAIQVKDLGAQIGWRTCYIIEYLGPMLIHPLFYLLRPYLYSNAGGPPSHLQTLACITITLHYIKRELETIFIHRFSSATMPFRNVFKNSFHYWVLGGAFMAYFLYSPTSSTAGDSNSLIAYTAVALYALSELANLNAHIVLMNLRSPGGTERGVPRGFGFSWVTCPNYFFEALAWVGIWLLTWNWATGVFAVIGIGQMAIWAKKRENRYRKESGGKYQKKRFCMLPGIW</sequence>
<feature type="transmembrane region" description="Helical" evidence="17">
    <location>
        <begin position="235"/>
        <end position="256"/>
    </location>
</feature>
<dbReference type="InterPro" id="IPR001104">
    <property type="entry name" value="3-oxo-5_a-steroid_4-DH_C"/>
</dbReference>
<keyword evidence="12" id="KW-0443">Lipid metabolism</keyword>
<evidence type="ECO:0000256" key="1">
    <source>
        <dbReference type="ARBA" id="ARBA00004477"/>
    </source>
</evidence>
<comment type="function">
    <text evidence="16">Catalyzes the last of the four reactions of the long-chain fatty acids elongation cycle. This endoplasmic reticulum-bound enzymatic process, allows the addition of 2 carbons to the chain of long- and very long-chain fatty acids/VLCFAs per cycle. This enzyme reduces the trans-2,3-enoyl-CoA fatty acid intermediate to an acyl-CoA that can be further elongated by entering a new cycle of elongation. Thereby, it participates in the production of VLCFAs of different chain lengths that are involved in multiple biological processes as precursors of membrane lipids and lipid mediators.</text>
</comment>
<evidence type="ECO:0000259" key="18">
    <source>
        <dbReference type="Pfam" id="PF02544"/>
    </source>
</evidence>
<dbReference type="AlphaFoldDB" id="A0A9P4Q5G5"/>
<keyword evidence="11" id="KW-0560">Oxidoreductase</keyword>
<evidence type="ECO:0000313" key="20">
    <source>
        <dbReference type="Proteomes" id="UP000799441"/>
    </source>
</evidence>
<evidence type="ECO:0000256" key="10">
    <source>
        <dbReference type="ARBA" id="ARBA00022989"/>
    </source>
</evidence>
<evidence type="ECO:0000256" key="11">
    <source>
        <dbReference type="ARBA" id="ARBA00023002"/>
    </source>
</evidence>
<comment type="subcellular location">
    <subcellularLocation>
        <location evidence="1">Endoplasmic reticulum membrane</location>
        <topology evidence="1">Multi-pass membrane protein</topology>
    </subcellularLocation>
</comment>
<evidence type="ECO:0000256" key="17">
    <source>
        <dbReference type="SAM" id="Phobius"/>
    </source>
</evidence>
<dbReference type="OrthoDB" id="540503at2759"/>
<comment type="catalytic activity">
    <reaction evidence="15">
        <text>a very-long-chain 2,3-saturated fatty acyl-CoA + NADP(+) = a very-long-chain (2E)-enoyl-CoA + NADPH + H(+)</text>
        <dbReference type="Rhea" id="RHEA:14473"/>
        <dbReference type="ChEBI" id="CHEBI:15378"/>
        <dbReference type="ChEBI" id="CHEBI:57783"/>
        <dbReference type="ChEBI" id="CHEBI:58349"/>
        <dbReference type="ChEBI" id="CHEBI:83724"/>
        <dbReference type="ChEBI" id="CHEBI:83728"/>
        <dbReference type="EC" id="1.3.1.93"/>
    </reaction>
</comment>
<keyword evidence="9" id="KW-0521">NADP</keyword>
<keyword evidence="8" id="KW-0276">Fatty acid metabolism</keyword>
<keyword evidence="20" id="KW-1185">Reference proteome</keyword>
<gene>
    <name evidence="19" type="ORF">K431DRAFT_287656</name>
</gene>
<dbReference type="PROSITE" id="PS50244">
    <property type="entry name" value="S5A_REDUCTASE"/>
    <property type="match status" value="1"/>
</dbReference>
<dbReference type="GO" id="GO:0102758">
    <property type="term" value="F:very-long-chain enoyl-CoA reductase activity"/>
    <property type="evidence" value="ECO:0007669"/>
    <property type="project" value="UniProtKB-EC"/>
</dbReference>
<feature type="domain" description="3-oxo-5-alpha-steroid 4-dehydrogenase C-terminal" evidence="18">
    <location>
        <begin position="156"/>
        <end position="306"/>
    </location>
</feature>
<keyword evidence="5" id="KW-0444">Lipid biosynthesis</keyword>
<evidence type="ECO:0000256" key="3">
    <source>
        <dbReference type="ARBA" id="ARBA00007742"/>
    </source>
</evidence>
<keyword evidence="14" id="KW-0275">Fatty acid biosynthesis</keyword>
<dbReference type="Proteomes" id="UP000799441">
    <property type="component" value="Unassembled WGS sequence"/>
</dbReference>
<keyword evidence="13 17" id="KW-0472">Membrane</keyword>
<reference evidence="19" key="1">
    <citation type="journal article" date="2020" name="Stud. Mycol.">
        <title>101 Dothideomycetes genomes: a test case for predicting lifestyles and emergence of pathogens.</title>
        <authorList>
            <person name="Haridas S."/>
            <person name="Albert R."/>
            <person name="Binder M."/>
            <person name="Bloem J."/>
            <person name="Labutti K."/>
            <person name="Salamov A."/>
            <person name="Andreopoulos B."/>
            <person name="Baker S."/>
            <person name="Barry K."/>
            <person name="Bills G."/>
            <person name="Bluhm B."/>
            <person name="Cannon C."/>
            <person name="Castanera R."/>
            <person name="Culley D."/>
            <person name="Daum C."/>
            <person name="Ezra D."/>
            <person name="Gonzalez J."/>
            <person name="Henrissat B."/>
            <person name="Kuo A."/>
            <person name="Liang C."/>
            <person name="Lipzen A."/>
            <person name="Lutzoni F."/>
            <person name="Magnuson J."/>
            <person name="Mondo S."/>
            <person name="Nolan M."/>
            <person name="Ohm R."/>
            <person name="Pangilinan J."/>
            <person name="Park H.-J."/>
            <person name="Ramirez L."/>
            <person name="Alfaro M."/>
            <person name="Sun H."/>
            <person name="Tritt A."/>
            <person name="Yoshinaga Y."/>
            <person name="Zwiers L.-H."/>
            <person name="Turgeon B."/>
            <person name="Goodwin S."/>
            <person name="Spatafora J."/>
            <person name="Crous P."/>
            <person name="Grigoriev I."/>
        </authorList>
    </citation>
    <scope>NUCLEOTIDE SEQUENCE</scope>
    <source>
        <strain evidence="19">CBS 116435</strain>
    </source>
</reference>
<accession>A0A9P4Q5G5</accession>
<dbReference type="PANTHER" id="PTHR10556">
    <property type="entry name" value="3-OXO-5-ALPHA-STEROID 4-DEHYDROGENASE"/>
    <property type="match status" value="1"/>
</dbReference>
<proteinExistence type="inferred from homology"/>
<protein>
    <recommendedName>
        <fullName evidence="4">very-long-chain enoyl-CoA reductase</fullName>
        <ecNumber evidence="4">1.3.1.93</ecNumber>
    </recommendedName>
</protein>
<evidence type="ECO:0000313" key="19">
    <source>
        <dbReference type="EMBL" id="KAF2718504.1"/>
    </source>
</evidence>
<evidence type="ECO:0000256" key="4">
    <source>
        <dbReference type="ARBA" id="ARBA00012530"/>
    </source>
</evidence>
<evidence type="ECO:0000256" key="9">
    <source>
        <dbReference type="ARBA" id="ARBA00022857"/>
    </source>
</evidence>
<dbReference type="EC" id="1.3.1.93" evidence="4"/>
<feature type="transmembrane region" description="Helical" evidence="17">
    <location>
        <begin position="262"/>
        <end position="279"/>
    </location>
</feature>
<keyword evidence="10 17" id="KW-1133">Transmembrane helix</keyword>
<evidence type="ECO:0000256" key="12">
    <source>
        <dbReference type="ARBA" id="ARBA00023098"/>
    </source>
</evidence>
<evidence type="ECO:0000256" key="6">
    <source>
        <dbReference type="ARBA" id="ARBA00022692"/>
    </source>
</evidence>
<comment type="similarity">
    <text evidence="3">Belongs to the steroid 5-alpha reductase family.</text>
</comment>
<keyword evidence="6 17" id="KW-0812">Transmembrane</keyword>
<evidence type="ECO:0000256" key="15">
    <source>
        <dbReference type="ARBA" id="ARBA00051495"/>
    </source>
</evidence>
<dbReference type="InterPro" id="IPR039357">
    <property type="entry name" value="SRD5A/TECR"/>
</dbReference>
<evidence type="ECO:0000256" key="16">
    <source>
        <dbReference type="ARBA" id="ARBA00058640"/>
    </source>
</evidence>
<evidence type="ECO:0000256" key="13">
    <source>
        <dbReference type="ARBA" id="ARBA00023136"/>
    </source>
</evidence>
<comment type="pathway">
    <text evidence="2">Lipid metabolism; fatty acid biosynthesis.</text>
</comment>
<name>A0A9P4Q5G5_9PEZI</name>
<keyword evidence="7" id="KW-0256">Endoplasmic reticulum</keyword>
<dbReference type="GO" id="GO:0005789">
    <property type="term" value="C:endoplasmic reticulum membrane"/>
    <property type="evidence" value="ECO:0007669"/>
    <property type="project" value="UniProtKB-SubCell"/>
</dbReference>
<dbReference type="PANTHER" id="PTHR10556:SF28">
    <property type="entry name" value="VERY-LONG-CHAIN ENOYL-COA REDUCTASE"/>
    <property type="match status" value="1"/>
</dbReference>
<evidence type="ECO:0000256" key="8">
    <source>
        <dbReference type="ARBA" id="ARBA00022832"/>
    </source>
</evidence>